<accession>A0A8J2YGF3</accession>
<evidence type="ECO:0000313" key="1">
    <source>
        <dbReference type="EMBL" id="GGE34830.1"/>
    </source>
</evidence>
<name>A0A8J2YGF3_9BACL</name>
<dbReference type="CDD" id="cd09757">
    <property type="entry name" value="Cas8c_I-C"/>
    <property type="match status" value="1"/>
</dbReference>
<gene>
    <name evidence="1" type="ORF">GCM10011391_11840</name>
</gene>
<dbReference type="AlphaFoldDB" id="A0A8J2YGF3"/>
<dbReference type="Proteomes" id="UP000628775">
    <property type="component" value="Unassembled WGS sequence"/>
</dbReference>
<evidence type="ECO:0000313" key="2">
    <source>
        <dbReference type="Proteomes" id="UP000628775"/>
    </source>
</evidence>
<dbReference type="RefSeq" id="WP_188690631.1">
    <property type="nucleotide sequence ID" value="NZ_BMIR01000004.1"/>
</dbReference>
<reference evidence="1" key="2">
    <citation type="submission" date="2020-09" db="EMBL/GenBank/DDBJ databases">
        <authorList>
            <person name="Sun Q."/>
            <person name="Zhou Y."/>
        </authorList>
    </citation>
    <scope>NUCLEOTIDE SEQUENCE</scope>
    <source>
        <strain evidence="1">CGMCC 1.15371</strain>
    </source>
</reference>
<dbReference type="Pfam" id="PF09709">
    <property type="entry name" value="Cas_Csd1"/>
    <property type="match status" value="1"/>
</dbReference>
<dbReference type="EMBL" id="BMIR01000004">
    <property type="protein sequence ID" value="GGE34830.1"/>
    <property type="molecule type" value="Genomic_DNA"/>
</dbReference>
<comment type="caution">
    <text evidence="1">The sequence shown here is derived from an EMBL/GenBank/DDBJ whole genome shotgun (WGS) entry which is preliminary data.</text>
</comment>
<dbReference type="NCBIfam" id="TIGR01863">
    <property type="entry name" value="cas_Csd1"/>
    <property type="match status" value="1"/>
</dbReference>
<organism evidence="1 2">
    <name type="scientific">Pullulanibacillus camelliae</name>
    <dbReference type="NCBI Taxonomy" id="1707096"/>
    <lineage>
        <taxon>Bacteria</taxon>
        <taxon>Bacillati</taxon>
        <taxon>Bacillota</taxon>
        <taxon>Bacilli</taxon>
        <taxon>Bacillales</taxon>
        <taxon>Sporolactobacillaceae</taxon>
        <taxon>Pullulanibacillus</taxon>
    </lineage>
</organism>
<reference evidence="1" key="1">
    <citation type="journal article" date="2014" name="Int. J. Syst. Evol. Microbiol.">
        <title>Complete genome sequence of Corynebacterium casei LMG S-19264T (=DSM 44701T), isolated from a smear-ripened cheese.</title>
        <authorList>
            <consortium name="US DOE Joint Genome Institute (JGI-PGF)"/>
            <person name="Walter F."/>
            <person name="Albersmeier A."/>
            <person name="Kalinowski J."/>
            <person name="Ruckert C."/>
        </authorList>
    </citation>
    <scope>NUCLEOTIDE SEQUENCE</scope>
    <source>
        <strain evidence="1">CGMCC 1.15371</strain>
    </source>
</reference>
<dbReference type="InterPro" id="IPR010144">
    <property type="entry name" value="CRISPR-assoc_prot_Csd1-typ"/>
</dbReference>
<protein>
    <submittedName>
        <fullName evidence="1">Type I-C CRISPR-associated protein Cas8c/Csd1</fullName>
    </submittedName>
</protein>
<proteinExistence type="predicted"/>
<sequence>MSWLLSLYETYEKNSDQIGVIHKRREDEAYTLLPVSHSTQNAQIEVTVDLEGNFYDAVVIDKKNATTVIPCTEASFSRTSKAVPHPLHDKLMYVAGDFERYGGVVKKGSPFSDYIEQLREWCDSSHAHPKVIAIYHYLKKGTLIKDLVNKAILHVDEKHQLIKKWTKKEEEKYGDKPDIFKVMSETQDKVFVRFDVHEVGKVNTSVWNDTSIYDAFVAYYKGKLQEDDMCYITGKMEAKTDRHASKIRHAADMAKLISANDTDGFTFKGRFINANDVANISFDVSQKAHNALKWLILKQGKVVDGRVFLVWGNESTEVPSPQDDLHDWLVGIGSLDERQQQEAGDRTHEVFARAFNKAIAGYKSDLSYESKVMLLILDAATPGRLSVMYYRSMNIEDYLTRIDNWFKTCSWRHTYKRDEQKKVIPFCGPPAPRDIALAAYGSHASDKVIKGLMERMLPCIVDGQKIPLDVIRSALARASNPVSMDEWEWTKTLSITCALLKKHYEKEEYDVTLDVNCKERDYLFGRLLAIADVLEKRALYSADEKRATNAIRYMNAFSRHPARTWQVIQANLQPYQARLGDQVFYFNRLIDEVASDINLNDFNDKPLSGLYLLGFYSQRHELFKSKKEKEKGQLENTNL</sequence>
<keyword evidence="2" id="KW-1185">Reference proteome</keyword>